<feature type="compositionally biased region" description="Basic and acidic residues" evidence="1">
    <location>
        <begin position="1"/>
        <end position="15"/>
    </location>
</feature>
<evidence type="ECO:0008006" key="4">
    <source>
        <dbReference type="Google" id="ProtNLM"/>
    </source>
</evidence>
<dbReference type="PANTHER" id="PTHR46888">
    <property type="entry name" value="ZINC KNUCKLE DOMAINCONTAINING PROTEIN-RELATED"/>
    <property type="match status" value="1"/>
</dbReference>
<dbReference type="AlphaFoldDB" id="A0A151NUU7"/>
<evidence type="ECO:0000313" key="2">
    <source>
        <dbReference type="EMBL" id="KYO40349.1"/>
    </source>
</evidence>
<keyword evidence="3" id="KW-1185">Reference proteome</keyword>
<sequence length="247" mass="28111">MTMSELKELAKERGLHVKKGLKKEGLVKLLCTSESEQASPSRSTTPETDPGAHSRSSSPEATGRSPSEGERQRLHELELKRMELKRLELEAQREKEKEQQQLEVKRMELEGQHEKDQRQLEAKKMELEGKREQRQLEEKKVELEQKKLEAQLCLPTKRGNVSTPQASGEPPKLDVSALVRYRDGDDPAVFLSNFERQAQRCKVPEEKILMYLSALVEGDMVVVLNSLPSDAADDYNAFKAAVSKRFK</sequence>
<evidence type="ECO:0000313" key="3">
    <source>
        <dbReference type="Proteomes" id="UP000050525"/>
    </source>
</evidence>
<name>A0A151NUU7_ALLMI</name>
<evidence type="ECO:0000256" key="1">
    <source>
        <dbReference type="SAM" id="MobiDB-lite"/>
    </source>
</evidence>
<dbReference type="Proteomes" id="UP000050525">
    <property type="component" value="Unassembled WGS sequence"/>
</dbReference>
<feature type="compositionally biased region" description="Polar residues" evidence="1">
    <location>
        <begin position="32"/>
        <end position="47"/>
    </location>
</feature>
<feature type="region of interest" description="Disordered" evidence="1">
    <location>
        <begin position="1"/>
        <end position="74"/>
    </location>
</feature>
<accession>A0A151NUU7</accession>
<organism evidence="2 3">
    <name type="scientific">Alligator mississippiensis</name>
    <name type="common">American alligator</name>
    <dbReference type="NCBI Taxonomy" id="8496"/>
    <lineage>
        <taxon>Eukaryota</taxon>
        <taxon>Metazoa</taxon>
        <taxon>Chordata</taxon>
        <taxon>Craniata</taxon>
        <taxon>Vertebrata</taxon>
        <taxon>Euteleostomi</taxon>
        <taxon>Archelosauria</taxon>
        <taxon>Archosauria</taxon>
        <taxon>Crocodylia</taxon>
        <taxon>Alligatoridae</taxon>
        <taxon>Alligatorinae</taxon>
        <taxon>Alligator</taxon>
    </lineage>
</organism>
<protein>
    <recommendedName>
        <fullName evidence="4">SAP domain-containing protein</fullName>
    </recommendedName>
</protein>
<comment type="caution">
    <text evidence="2">The sequence shown here is derived from an EMBL/GenBank/DDBJ whole genome shotgun (WGS) entry which is preliminary data.</text>
</comment>
<dbReference type="PANTHER" id="PTHR46888:SF1">
    <property type="entry name" value="RIBONUCLEASE H"/>
    <property type="match status" value="1"/>
</dbReference>
<dbReference type="STRING" id="8496.A0A151NUU7"/>
<feature type="region of interest" description="Disordered" evidence="1">
    <location>
        <begin position="90"/>
        <end position="135"/>
    </location>
</feature>
<dbReference type="EMBL" id="AKHW03001952">
    <property type="protein sequence ID" value="KYO40349.1"/>
    <property type="molecule type" value="Genomic_DNA"/>
</dbReference>
<gene>
    <name evidence="2" type="ORF">Y1Q_0023946</name>
</gene>
<reference evidence="2 3" key="1">
    <citation type="journal article" date="2012" name="Genome Biol.">
        <title>Sequencing three crocodilian genomes to illuminate the evolution of archosaurs and amniotes.</title>
        <authorList>
            <person name="St John J.A."/>
            <person name="Braun E.L."/>
            <person name="Isberg S.R."/>
            <person name="Miles L.G."/>
            <person name="Chong A.Y."/>
            <person name="Gongora J."/>
            <person name="Dalzell P."/>
            <person name="Moran C."/>
            <person name="Bed'hom B."/>
            <person name="Abzhanov A."/>
            <person name="Burgess S.C."/>
            <person name="Cooksey A.M."/>
            <person name="Castoe T.A."/>
            <person name="Crawford N.G."/>
            <person name="Densmore L.D."/>
            <person name="Drew J.C."/>
            <person name="Edwards S.V."/>
            <person name="Faircloth B.C."/>
            <person name="Fujita M.K."/>
            <person name="Greenwold M.J."/>
            <person name="Hoffmann F.G."/>
            <person name="Howard J.M."/>
            <person name="Iguchi T."/>
            <person name="Janes D.E."/>
            <person name="Khan S.Y."/>
            <person name="Kohno S."/>
            <person name="de Koning A.J."/>
            <person name="Lance S.L."/>
            <person name="McCarthy F.M."/>
            <person name="McCormack J.E."/>
            <person name="Merchant M.E."/>
            <person name="Peterson D.G."/>
            <person name="Pollock D.D."/>
            <person name="Pourmand N."/>
            <person name="Raney B.J."/>
            <person name="Roessler K.A."/>
            <person name="Sanford J.R."/>
            <person name="Sawyer R.H."/>
            <person name="Schmidt C.J."/>
            <person name="Triplett E.W."/>
            <person name="Tuberville T.D."/>
            <person name="Venegas-Anaya M."/>
            <person name="Howard J.T."/>
            <person name="Jarvis E.D."/>
            <person name="Guillette L.J.Jr."/>
            <person name="Glenn T.C."/>
            <person name="Green R.E."/>
            <person name="Ray D.A."/>
        </authorList>
    </citation>
    <scope>NUCLEOTIDE SEQUENCE [LARGE SCALE GENOMIC DNA]</scope>
    <source>
        <strain evidence="2">KSC_2009_1</strain>
    </source>
</reference>
<proteinExistence type="predicted"/>